<proteinExistence type="inferred from homology"/>
<feature type="transmembrane region" description="Helical" evidence="19">
    <location>
        <begin position="47"/>
        <end position="66"/>
    </location>
</feature>
<evidence type="ECO:0000313" key="20">
    <source>
        <dbReference type="EMBL" id="TDN84503.1"/>
    </source>
</evidence>
<evidence type="ECO:0000256" key="10">
    <source>
        <dbReference type="ARBA" id="ARBA00022692"/>
    </source>
</evidence>
<dbReference type="Proteomes" id="UP000295493">
    <property type="component" value="Unassembled WGS sequence"/>
</dbReference>
<dbReference type="Pfam" id="PF02654">
    <property type="entry name" value="CobS"/>
    <property type="match status" value="1"/>
</dbReference>
<feature type="transmembrane region" description="Helical" evidence="19">
    <location>
        <begin position="189"/>
        <end position="219"/>
    </location>
</feature>
<gene>
    <name evidence="19" type="primary">cobS</name>
    <name evidence="20" type="ORF">EV664_103147</name>
</gene>
<comment type="cofactor">
    <cofactor evidence="1 19">
        <name>Mg(2+)</name>
        <dbReference type="ChEBI" id="CHEBI:18420"/>
    </cofactor>
</comment>
<dbReference type="GO" id="GO:0005886">
    <property type="term" value="C:plasma membrane"/>
    <property type="evidence" value="ECO:0007669"/>
    <property type="project" value="UniProtKB-SubCell"/>
</dbReference>
<evidence type="ECO:0000256" key="13">
    <source>
        <dbReference type="ARBA" id="ARBA00023136"/>
    </source>
</evidence>
<dbReference type="GO" id="GO:0008818">
    <property type="term" value="F:cobalamin 5'-phosphate synthase activity"/>
    <property type="evidence" value="ECO:0007669"/>
    <property type="project" value="UniProtKB-UniRule"/>
</dbReference>
<comment type="function">
    <text evidence="14 19">Joins adenosylcobinamide-GDP and alpha-ribazole to generate adenosylcobalamin (Ado-cobalamin). Also synthesizes adenosylcobalamin 5'-phosphate from adenosylcobinamide-GDP and alpha-ribazole 5'-phosphate.</text>
</comment>
<comment type="similarity">
    <text evidence="4 19">Belongs to the CobS family.</text>
</comment>
<comment type="caution">
    <text evidence="20">The sequence shown here is derived from an EMBL/GenBank/DDBJ whole genome shotgun (WGS) entry which is preliminary data.</text>
</comment>
<dbReference type="PANTHER" id="PTHR34148">
    <property type="entry name" value="ADENOSYLCOBINAMIDE-GDP RIBAZOLETRANSFERASE"/>
    <property type="match status" value="1"/>
</dbReference>
<feature type="transmembrane region" description="Helical" evidence="19">
    <location>
        <begin position="6"/>
        <end position="26"/>
    </location>
</feature>
<evidence type="ECO:0000256" key="15">
    <source>
        <dbReference type="ARBA" id="ARBA00032605"/>
    </source>
</evidence>
<evidence type="ECO:0000256" key="9">
    <source>
        <dbReference type="ARBA" id="ARBA00022679"/>
    </source>
</evidence>
<comment type="catalytic activity">
    <reaction evidence="17 19">
        <text>alpha-ribazole + adenosylcob(III)inamide-GDP = adenosylcob(III)alamin + GMP + H(+)</text>
        <dbReference type="Rhea" id="RHEA:16049"/>
        <dbReference type="ChEBI" id="CHEBI:10329"/>
        <dbReference type="ChEBI" id="CHEBI:15378"/>
        <dbReference type="ChEBI" id="CHEBI:18408"/>
        <dbReference type="ChEBI" id="CHEBI:58115"/>
        <dbReference type="ChEBI" id="CHEBI:60487"/>
        <dbReference type="EC" id="2.7.8.26"/>
    </reaction>
</comment>
<evidence type="ECO:0000256" key="5">
    <source>
        <dbReference type="ARBA" id="ARBA00013200"/>
    </source>
</evidence>
<dbReference type="GO" id="GO:0009236">
    <property type="term" value="P:cobalamin biosynthetic process"/>
    <property type="evidence" value="ECO:0007669"/>
    <property type="project" value="UniProtKB-UniRule"/>
</dbReference>
<dbReference type="HAMAP" id="MF_00719">
    <property type="entry name" value="CobS"/>
    <property type="match status" value="1"/>
</dbReference>
<comment type="catalytic activity">
    <reaction evidence="18 19">
        <text>alpha-ribazole 5'-phosphate + adenosylcob(III)inamide-GDP = adenosylcob(III)alamin 5'-phosphate + GMP + H(+)</text>
        <dbReference type="Rhea" id="RHEA:23560"/>
        <dbReference type="ChEBI" id="CHEBI:15378"/>
        <dbReference type="ChEBI" id="CHEBI:57918"/>
        <dbReference type="ChEBI" id="CHEBI:58115"/>
        <dbReference type="ChEBI" id="CHEBI:60487"/>
        <dbReference type="ChEBI" id="CHEBI:60493"/>
        <dbReference type="EC" id="2.7.8.26"/>
    </reaction>
</comment>
<evidence type="ECO:0000256" key="12">
    <source>
        <dbReference type="ARBA" id="ARBA00022989"/>
    </source>
</evidence>
<feature type="transmembrane region" description="Helical" evidence="19">
    <location>
        <begin position="147"/>
        <end position="168"/>
    </location>
</feature>
<organism evidence="20 21">
    <name type="scientific">Stakelama pacifica</name>
    <dbReference type="NCBI Taxonomy" id="517720"/>
    <lineage>
        <taxon>Bacteria</taxon>
        <taxon>Pseudomonadati</taxon>
        <taxon>Pseudomonadota</taxon>
        <taxon>Alphaproteobacteria</taxon>
        <taxon>Sphingomonadales</taxon>
        <taxon>Sphingomonadaceae</taxon>
        <taxon>Stakelama</taxon>
    </lineage>
</organism>
<evidence type="ECO:0000256" key="3">
    <source>
        <dbReference type="ARBA" id="ARBA00004663"/>
    </source>
</evidence>
<dbReference type="PANTHER" id="PTHR34148:SF1">
    <property type="entry name" value="ADENOSYLCOBINAMIDE-GDP RIBAZOLETRANSFERASE"/>
    <property type="match status" value="1"/>
</dbReference>
<dbReference type="EMBL" id="SNWD01000003">
    <property type="protein sequence ID" value="TDN84503.1"/>
    <property type="molecule type" value="Genomic_DNA"/>
</dbReference>
<evidence type="ECO:0000256" key="1">
    <source>
        <dbReference type="ARBA" id="ARBA00001946"/>
    </source>
</evidence>
<accession>A0A4R6FS15</accession>
<evidence type="ECO:0000256" key="8">
    <source>
        <dbReference type="ARBA" id="ARBA00022573"/>
    </source>
</evidence>
<evidence type="ECO:0000256" key="7">
    <source>
        <dbReference type="ARBA" id="ARBA00022475"/>
    </source>
</evidence>
<evidence type="ECO:0000256" key="14">
    <source>
        <dbReference type="ARBA" id="ARBA00025228"/>
    </source>
</evidence>
<evidence type="ECO:0000256" key="17">
    <source>
        <dbReference type="ARBA" id="ARBA00048623"/>
    </source>
</evidence>
<keyword evidence="11 19" id="KW-0460">Magnesium</keyword>
<dbReference type="InterPro" id="IPR003805">
    <property type="entry name" value="CobS"/>
</dbReference>
<name>A0A4R6FS15_9SPHN</name>
<keyword evidence="21" id="KW-1185">Reference proteome</keyword>
<keyword evidence="13 19" id="KW-0472">Membrane</keyword>
<comment type="pathway">
    <text evidence="3 19">Cofactor biosynthesis; adenosylcobalamin biosynthesis; adenosylcobalamin from cob(II)yrinate a,c-diamide: step 7/7.</text>
</comment>
<dbReference type="NCBIfam" id="TIGR00317">
    <property type="entry name" value="cobS"/>
    <property type="match status" value="1"/>
</dbReference>
<evidence type="ECO:0000256" key="6">
    <source>
        <dbReference type="ARBA" id="ARBA00015850"/>
    </source>
</evidence>
<comment type="subcellular location">
    <subcellularLocation>
        <location evidence="2 19">Cell membrane</location>
        <topology evidence="2 19">Multi-pass membrane protein</topology>
    </subcellularLocation>
</comment>
<feature type="transmembrane region" description="Helical" evidence="19">
    <location>
        <begin position="72"/>
        <end position="91"/>
    </location>
</feature>
<protein>
    <recommendedName>
        <fullName evidence="6 19">Adenosylcobinamide-GDP ribazoletransferase</fullName>
        <ecNumber evidence="5 19">2.7.8.26</ecNumber>
    </recommendedName>
    <alternativeName>
        <fullName evidence="16 19">Cobalamin synthase</fullName>
    </alternativeName>
    <alternativeName>
        <fullName evidence="15 19">Cobalamin-5'-phosphate synthase</fullName>
    </alternativeName>
</protein>
<evidence type="ECO:0000256" key="19">
    <source>
        <dbReference type="HAMAP-Rule" id="MF_00719"/>
    </source>
</evidence>
<evidence type="ECO:0000256" key="2">
    <source>
        <dbReference type="ARBA" id="ARBA00004651"/>
    </source>
</evidence>
<evidence type="ECO:0000256" key="4">
    <source>
        <dbReference type="ARBA" id="ARBA00010561"/>
    </source>
</evidence>
<keyword evidence="10 19" id="KW-0812">Transmembrane</keyword>
<reference evidence="20 21" key="1">
    <citation type="submission" date="2019-03" db="EMBL/GenBank/DDBJ databases">
        <title>Genomic Encyclopedia of Type Strains, Phase IV (KMG-IV): sequencing the most valuable type-strain genomes for metagenomic binning, comparative biology and taxonomic classification.</title>
        <authorList>
            <person name="Goeker M."/>
        </authorList>
    </citation>
    <scope>NUCLEOTIDE SEQUENCE [LARGE SCALE GENOMIC DNA]</scope>
    <source>
        <strain evidence="20 21">DSM 25059</strain>
    </source>
</reference>
<keyword evidence="7 19" id="KW-1003">Cell membrane</keyword>
<dbReference type="AlphaFoldDB" id="A0A4R6FS15"/>
<evidence type="ECO:0000256" key="18">
    <source>
        <dbReference type="ARBA" id="ARBA00049504"/>
    </source>
</evidence>
<keyword evidence="12 19" id="KW-1133">Transmembrane helix</keyword>
<feature type="transmembrane region" description="Helical" evidence="19">
    <location>
        <begin position="120"/>
        <end position="141"/>
    </location>
</feature>
<evidence type="ECO:0000256" key="11">
    <source>
        <dbReference type="ARBA" id="ARBA00022842"/>
    </source>
</evidence>
<evidence type="ECO:0000256" key="16">
    <source>
        <dbReference type="ARBA" id="ARBA00032853"/>
    </source>
</evidence>
<keyword evidence="9 19" id="KW-0808">Transferase</keyword>
<dbReference type="EC" id="2.7.8.26" evidence="5 19"/>
<dbReference type="UniPathway" id="UPA00148">
    <property type="reaction ID" value="UER00238"/>
</dbReference>
<keyword evidence="8 19" id="KW-0169">Cobalamin biosynthesis</keyword>
<sequence length="253" mass="25915">MGRRCAHGADYGAAIMRGLIVALNFLTRLPGPRVDAGPEDFAAAIRLYPLVGLVIGALVAGAGWLGGQADPWLGALAALLVWVWSTGALHLDGLGDMADALGAAHGDPDRMLSVMRDPHMGSFGAVALILQLAAKLVLLHLLLPVGWAVLVAIPAVARIGPLVWARFLPSLRPGGLGASVAGATRVRDLIGWALVLAGACVLLPVLIAVPLVLAGLGLWFRARLGGMTGDVHGAGIELSESALLALAVLYAAL</sequence>
<dbReference type="GO" id="GO:0051073">
    <property type="term" value="F:adenosylcobinamide-GDP ribazoletransferase activity"/>
    <property type="evidence" value="ECO:0007669"/>
    <property type="project" value="UniProtKB-UniRule"/>
</dbReference>
<evidence type="ECO:0000313" key="21">
    <source>
        <dbReference type="Proteomes" id="UP000295493"/>
    </source>
</evidence>